<dbReference type="PANTHER" id="PTHR30055:SF226">
    <property type="entry name" value="HTH-TYPE TRANSCRIPTIONAL REGULATOR PKSA"/>
    <property type="match status" value="1"/>
</dbReference>
<proteinExistence type="predicted"/>
<dbReference type="Gene3D" id="1.10.357.10">
    <property type="entry name" value="Tetracycline Repressor, domain 2"/>
    <property type="match status" value="1"/>
</dbReference>
<reference evidence="4" key="1">
    <citation type="submission" date="2020-08" db="EMBL/GenBank/DDBJ databases">
        <title>Genome public.</title>
        <authorList>
            <person name="Liu C."/>
            <person name="Sun Q."/>
        </authorList>
    </citation>
    <scope>NUCLEOTIDE SEQUENCE</scope>
    <source>
        <strain evidence="4">BX8</strain>
    </source>
</reference>
<feature type="domain" description="HTH tetR-type" evidence="3">
    <location>
        <begin position="10"/>
        <end position="70"/>
    </location>
</feature>
<dbReference type="PROSITE" id="PS50977">
    <property type="entry name" value="HTH_TETR_2"/>
    <property type="match status" value="1"/>
</dbReference>
<dbReference type="Pfam" id="PF00440">
    <property type="entry name" value="TetR_N"/>
    <property type="match status" value="1"/>
</dbReference>
<dbReference type="Proteomes" id="UP000659630">
    <property type="component" value="Unassembled WGS sequence"/>
</dbReference>
<evidence type="ECO:0000313" key="4">
    <source>
        <dbReference type="EMBL" id="MBC5582102.1"/>
    </source>
</evidence>
<dbReference type="InterPro" id="IPR050109">
    <property type="entry name" value="HTH-type_TetR-like_transc_reg"/>
</dbReference>
<dbReference type="RefSeq" id="WP_186888459.1">
    <property type="nucleotide sequence ID" value="NZ_JACONZ010000004.1"/>
</dbReference>
<dbReference type="EMBL" id="JACONZ010000004">
    <property type="protein sequence ID" value="MBC5582102.1"/>
    <property type="molecule type" value="Genomic_DNA"/>
</dbReference>
<organism evidence="4 5">
    <name type="scientific">Anaerofilum hominis</name>
    <dbReference type="NCBI Taxonomy" id="2763016"/>
    <lineage>
        <taxon>Bacteria</taxon>
        <taxon>Bacillati</taxon>
        <taxon>Bacillota</taxon>
        <taxon>Clostridia</taxon>
        <taxon>Eubacteriales</taxon>
        <taxon>Oscillospiraceae</taxon>
        <taxon>Anaerofilum</taxon>
    </lineage>
</organism>
<dbReference type="Gene3D" id="1.10.10.60">
    <property type="entry name" value="Homeodomain-like"/>
    <property type="match status" value="1"/>
</dbReference>
<evidence type="ECO:0000256" key="1">
    <source>
        <dbReference type="ARBA" id="ARBA00023125"/>
    </source>
</evidence>
<feature type="DNA-binding region" description="H-T-H motif" evidence="2">
    <location>
        <begin position="33"/>
        <end position="52"/>
    </location>
</feature>
<evidence type="ECO:0000313" key="5">
    <source>
        <dbReference type="Proteomes" id="UP000659630"/>
    </source>
</evidence>
<dbReference type="InterPro" id="IPR009057">
    <property type="entry name" value="Homeodomain-like_sf"/>
</dbReference>
<protein>
    <submittedName>
        <fullName evidence="4">TetR/AcrR family transcriptional regulator</fullName>
    </submittedName>
</protein>
<dbReference type="SUPFAM" id="SSF46689">
    <property type="entry name" value="Homeodomain-like"/>
    <property type="match status" value="1"/>
</dbReference>
<dbReference type="PANTHER" id="PTHR30055">
    <property type="entry name" value="HTH-TYPE TRANSCRIPTIONAL REGULATOR RUTR"/>
    <property type="match status" value="1"/>
</dbReference>
<accession>A0A923IAW4</accession>
<dbReference type="GO" id="GO:0000976">
    <property type="term" value="F:transcription cis-regulatory region binding"/>
    <property type="evidence" value="ECO:0007669"/>
    <property type="project" value="TreeGrafter"/>
</dbReference>
<dbReference type="InterPro" id="IPR001647">
    <property type="entry name" value="HTH_TetR"/>
</dbReference>
<comment type="caution">
    <text evidence="4">The sequence shown here is derived from an EMBL/GenBank/DDBJ whole genome shotgun (WGS) entry which is preliminary data.</text>
</comment>
<sequence>MNEKFFALPEEKQRRIVNAAMEVFAKNEYKRASTDDIAARAGISKGLLFHYFGSKKELYFYLYRYVEQMVAEQVTDKKFAEITDFFEMMAHGAEKKLKLVAESPYLMEFTVRLCSSRDEGLAPELDARLQQTLDSAANYFKNIDFSRFRPGVDPMELLRMLTWMTLGYLEELRRRGLPVEVDQVMRDYQRWSEMFRSMAYKEEYL</sequence>
<dbReference type="GO" id="GO:0003700">
    <property type="term" value="F:DNA-binding transcription factor activity"/>
    <property type="evidence" value="ECO:0007669"/>
    <property type="project" value="TreeGrafter"/>
</dbReference>
<gene>
    <name evidence="4" type="ORF">H8S23_11350</name>
</gene>
<dbReference type="AlphaFoldDB" id="A0A923IAW4"/>
<dbReference type="PRINTS" id="PR00455">
    <property type="entry name" value="HTHTETR"/>
</dbReference>
<evidence type="ECO:0000256" key="2">
    <source>
        <dbReference type="PROSITE-ProRule" id="PRU00335"/>
    </source>
</evidence>
<name>A0A923IAW4_9FIRM</name>
<evidence type="ECO:0000259" key="3">
    <source>
        <dbReference type="PROSITE" id="PS50977"/>
    </source>
</evidence>
<dbReference type="SUPFAM" id="SSF48498">
    <property type="entry name" value="Tetracyclin repressor-like, C-terminal domain"/>
    <property type="match status" value="1"/>
</dbReference>
<keyword evidence="5" id="KW-1185">Reference proteome</keyword>
<keyword evidence="1 2" id="KW-0238">DNA-binding</keyword>
<dbReference type="InterPro" id="IPR036271">
    <property type="entry name" value="Tet_transcr_reg_TetR-rel_C_sf"/>
</dbReference>